<organism evidence="1 2">
    <name type="scientific">Pedobacter cryotolerans</name>
    <dbReference type="NCBI Taxonomy" id="2571270"/>
    <lineage>
        <taxon>Bacteria</taxon>
        <taxon>Pseudomonadati</taxon>
        <taxon>Bacteroidota</taxon>
        <taxon>Sphingobacteriia</taxon>
        <taxon>Sphingobacteriales</taxon>
        <taxon>Sphingobacteriaceae</taxon>
        <taxon>Pedobacter</taxon>
    </lineage>
</organism>
<name>A0A4U1C3V4_9SPHI</name>
<dbReference type="OrthoDB" id="762581at2"/>
<evidence type="ECO:0000313" key="1">
    <source>
        <dbReference type="EMBL" id="TKB99859.1"/>
    </source>
</evidence>
<reference evidence="1 2" key="1">
    <citation type="submission" date="2019-04" db="EMBL/GenBank/DDBJ databases">
        <title>Pedobacter sp. AR-2-6 sp. nov., isolated from Arctic soil.</title>
        <authorList>
            <person name="Dahal R.H."/>
            <person name="Kim D.-U."/>
        </authorList>
    </citation>
    <scope>NUCLEOTIDE SEQUENCE [LARGE SCALE GENOMIC DNA]</scope>
    <source>
        <strain evidence="1 2">AR-2-6</strain>
    </source>
</reference>
<comment type="caution">
    <text evidence="1">The sequence shown here is derived from an EMBL/GenBank/DDBJ whole genome shotgun (WGS) entry which is preliminary data.</text>
</comment>
<evidence type="ECO:0000313" key="2">
    <source>
        <dbReference type="Proteomes" id="UP000310477"/>
    </source>
</evidence>
<dbReference type="EMBL" id="SWBO01000005">
    <property type="protein sequence ID" value="TKB99859.1"/>
    <property type="molecule type" value="Genomic_DNA"/>
</dbReference>
<dbReference type="Proteomes" id="UP000310477">
    <property type="component" value="Unassembled WGS sequence"/>
</dbReference>
<protein>
    <submittedName>
        <fullName evidence="1">Uncharacterized protein</fullName>
    </submittedName>
</protein>
<keyword evidence="2" id="KW-1185">Reference proteome</keyword>
<dbReference type="AlphaFoldDB" id="A0A4U1C3V4"/>
<gene>
    <name evidence="1" type="ORF">FA045_10450</name>
</gene>
<dbReference type="RefSeq" id="WP_136877024.1">
    <property type="nucleotide sequence ID" value="NZ_SWBO01000005.1"/>
</dbReference>
<accession>A0A4U1C3V4</accession>
<sequence length="176" mass="20158">MKKVLILMFVAFFAACSGEKEVENSGVFIEQKLNEFISQNPDWANDETINEEITDKFKRQAIKWSNEPDFLKGMPLQLERIVDTTESGQAVKMAHFKTFNDKVRPEGSLLNYVNLQIKGIVSDEQADQLKVENKYFLTGNLQRQGKRADVKFVKVSDFKGYDIGSYTFLITGFKPL</sequence>
<dbReference type="PROSITE" id="PS51257">
    <property type="entry name" value="PROKAR_LIPOPROTEIN"/>
    <property type="match status" value="1"/>
</dbReference>
<proteinExistence type="predicted"/>